<evidence type="ECO:0000259" key="6">
    <source>
        <dbReference type="PROSITE" id="PS51719"/>
    </source>
</evidence>
<keyword evidence="5" id="KW-0175">Coiled coil</keyword>
<name>G0V5P3_NAUCA</name>
<dbReference type="SUPFAM" id="SSF52540">
    <property type="entry name" value="P-loop containing nucleoside triphosphate hydrolases"/>
    <property type="match status" value="1"/>
</dbReference>
<evidence type="ECO:0000256" key="4">
    <source>
        <dbReference type="RuleBase" id="RU004560"/>
    </source>
</evidence>
<dbReference type="GO" id="GO:0030437">
    <property type="term" value="P:ascospore formation"/>
    <property type="evidence" value="ECO:0007669"/>
    <property type="project" value="EnsemblFungi"/>
</dbReference>
<dbReference type="InterPro" id="IPR030379">
    <property type="entry name" value="G_SEPTIN_dom"/>
</dbReference>
<dbReference type="InterPro" id="IPR016491">
    <property type="entry name" value="Septin"/>
</dbReference>
<dbReference type="STRING" id="1064592.G0V5P3"/>
<protein>
    <recommendedName>
        <fullName evidence="6">Septin-type G domain-containing protein</fullName>
    </recommendedName>
</protein>
<dbReference type="Pfam" id="PF00735">
    <property type="entry name" value="Septin"/>
    <property type="match status" value="1"/>
</dbReference>
<dbReference type="eggNOG" id="KOG2655">
    <property type="taxonomic scope" value="Eukaryota"/>
</dbReference>
<comment type="similarity">
    <text evidence="4">Belongs to the TRAFAC class TrmE-Era-EngA-EngB-Septin-like GTPase superfamily. Septin GTPase family.</text>
</comment>
<evidence type="ECO:0000313" key="7">
    <source>
        <dbReference type="EMBL" id="CCC66781.1"/>
    </source>
</evidence>
<comment type="subcellular location">
    <subcellularLocation>
        <location evidence="1">Bud neck</location>
    </subcellularLocation>
</comment>
<dbReference type="InterPro" id="IPR027417">
    <property type="entry name" value="P-loop_NTPase"/>
</dbReference>
<evidence type="ECO:0000313" key="8">
    <source>
        <dbReference type="Proteomes" id="UP000001640"/>
    </source>
</evidence>
<evidence type="ECO:0000256" key="1">
    <source>
        <dbReference type="ARBA" id="ARBA00004266"/>
    </source>
</evidence>
<evidence type="ECO:0000256" key="5">
    <source>
        <dbReference type="SAM" id="Coils"/>
    </source>
</evidence>
<reference evidence="7 8" key="1">
    <citation type="journal article" date="2011" name="Proc. Natl. Acad. Sci. U.S.A.">
        <title>Evolutionary erosion of yeast sex chromosomes by mating-type switching accidents.</title>
        <authorList>
            <person name="Gordon J.L."/>
            <person name="Armisen D."/>
            <person name="Proux-Wera E."/>
            <person name="Oheigeartaigh S.S."/>
            <person name="Byrne K.P."/>
            <person name="Wolfe K.H."/>
        </authorList>
    </citation>
    <scope>NUCLEOTIDE SEQUENCE [LARGE SCALE GENOMIC DNA]</scope>
    <source>
        <strain evidence="8">ATCC 76901 / BCRC 22586 / CBS 4309 / NBRC 1992 / NRRL Y-12630</strain>
    </source>
</reference>
<dbReference type="InParanoid" id="G0V5P3"/>
<dbReference type="GO" id="GO:0005619">
    <property type="term" value="C:ascospore wall"/>
    <property type="evidence" value="ECO:0007669"/>
    <property type="project" value="EnsemblFungi"/>
</dbReference>
<dbReference type="PROSITE" id="PS00675">
    <property type="entry name" value="SIGMA54_INTERACT_1"/>
    <property type="match status" value="1"/>
</dbReference>
<keyword evidence="2 4" id="KW-0547">Nucleotide-binding</keyword>
<accession>G0V5P3</accession>
<dbReference type="GO" id="GO:0005628">
    <property type="term" value="C:prospore membrane"/>
    <property type="evidence" value="ECO:0007669"/>
    <property type="project" value="EnsemblFungi"/>
</dbReference>
<evidence type="ECO:0000256" key="2">
    <source>
        <dbReference type="ARBA" id="ARBA00022741"/>
    </source>
</evidence>
<dbReference type="GO" id="GO:0005525">
    <property type="term" value="F:GTP binding"/>
    <property type="evidence" value="ECO:0007669"/>
    <property type="project" value="UniProtKB-KW"/>
</dbReference>
<gene>
    <name evidence="7" type="primary">NCAS0A02230</name>
    <name evidence="7" type="ordered locus">NCAS_0A02230</name>
</gene>
<dbReference type="PROSITE" id="PS51719">
    <property type="entry name" value="G_SEPTIN"/>
    <property type="match status" value="1"/>
</dbReference>
<evidence type="ECO:0000256" key="3">
    <source>
        <dbReference type="ARBA" id="ARBA00023134"/>
    </source>
</evidence>
<dbReference type="PANTHER" id="PTHR18884">
    <property type="entry name" value="SEPTIN"/>
    <property type="match status" value="1"/>
</dbReference>
<feature type="domain" description="Septin-type G" evidence="6">
    <location>
        <begin position="82"/>
        <end position="348"/>
    </location>
</feature>
<dbReference type="RefSeq" id="XP_003673172.1">
    <property type="nucleotide sequence ID" value="XM_003673124.1"/>
</dbReference>
<dbReference type="AlphaFoldDB" id="G0V5P3"/>
<reference key="2">
    <citation type="submission" date="2011-08" db="EMBL/GenBank/DDBJ databases">
        <title>Genome sequence of Naumovozyma castellii.</title>
        <authorList>
            <person name="Gordon J.L."/>
            <person name="Armisen D."/>
            <person name="Proux-Wera E."/>
            <person name="OhEigeartaigh S.S."/>
            <person name="Byrne K.P."/>
            <person name="Wolfe K.H."/>
        </authorList>
    </citation>
    <scope>NUCLEOTIDE SEQUENCE</scope>
    <source>
        <strain>Type strain:CBS 4309</strain>
    </source>
</reference>
<proteinExistence type="inferred from homology"/>
<dbReference type="PIRSF" id="PIRSF006698">
    <property type="entry name" value="Septin"/>
    <property type="match status" value="1"/>
</dbReference>
<keyword evidence="3 4" id="KW-0342">GTP-binding</keyword>
<organism evidence="7 8">
    <name type="scientific">Naumovozyma castellii</name>
    <name type="common">Yeast</name>
    <name type="synonym">Saccharomyces castellii</name>
    <dbReference type="NCBI Taxonomy" id="27288"/>
    <lineage>
        <taxon>Eukaryota</taxon>
        <taxon>Fungi</taxon>
        <taxon>Dikarya</taxon>
        <taxon>Ascomycota</taxon>
        <taxon>Saccharomycotina</taxon>
        <taxon>Saccharomycetes</taxon>
        <taxon>Saccharomycetales</taxon>
        <taxon>Saccharomycetaceae</taxon>
        <taxon>Naumovozyma</taxon>
    </lineage>
</organism>
<dbReference type="GeneID" id="96900270"/>
<dbReference type="GO" id="GO:0031105">
    <property type="term" value="C:septin complex"/>
    <property type="evidence" value="ECO:0007669"/>
    <property type="project" value="EnsemblFungi"/>
</dbReference>
<dbReference type="EMBL" id="HE576752">
    <property type="protein sequence ID" value="CCC66781.1"/>
    <property type="molecule type" value="Genomic_DNA"/>
</dbReference>
<dbReference type="OrthoDB" id="416553at2759"/>
<dbReference type="FunCoup" id="G0V5P3">
    <property type="interactions" value="213"/>
</dbReference>
<dbReference type="GO" id="GO:0005935">
    <property type="term" value="C:cellular bud neck"/>
    <property type="evidence" value="ECO:0007669"/>
    <property type="project" value="UniProtKB-SubCell"/>
</dbReference>
<dbReference type="OMA" id="KNYKCYE"/>
<feature type="coiled-coil region" evidence="5">
    <location>
        <begin position="442"/>
        <end position="469"/>
    </location>
</feature>
<dbReference type="HOGENOM" id="CLU_017718_8_0_1"/>
<dbReference type="Proteomes" id="UP000001640">
    <property type="component" value="Chromosome 1"/>
</dbReference>
<dbReference type="InterPro" id="IPR025662">
    <property type="entry name" value="Sigma_54_int_dom_ATP-bd_1"/>
</dbReference>
<keyword evidence="8" id="KW-1185">Reference proteome</keyword>
<dbReference type="Gene3D" id="3.40.50.300">
    <property type="entry name" value="P-loop containing nucleotide triphosphate hydrolases"/>
    <property type="match status" value="1"/>
</dbReference>
<sequence length="494" mass="57445">MSKTTSKLKKDHIPENFQILVNGFFQESQLKIKRLLKENGLDGRVTHKSVSKMISYGKPIISNYKIGLENLPKQVELIKAQKGFDFTVMVAGQSGVGKSTFINTLFGESLVEKEIHDEKDIGKSIIKRKFHIQGEGTELRFSVLETPDYGNKVNNSFVWVPLESYIDEQLRSFIFQEEQPQRECINDTRIHCCVYLFEPTNKGIKALDIVTMKELSKKVNLVPIISKIDIYSIEERQKLKLLVKNLIKVHNIEVCKLIKDYGFFEEDNVEQFCTDCPYGVVTSDKHILSLSEDLVLGRSFNGNKIEVENEEHSDFLKIRNFLLRDNLIDLVNSTTAYYEKCRAEMLKSRIAKTQELVLKDLNAEHTKPELFRNFNFENPDENGLRNYICYQLFNKNAMNKPIDVWCPDLLERQLNFKKKYDDLLTVEEGKYQEWAQGLKKTQEEVNHDIKQMTETIQLLQLECEVLEDQLLNGKRTRIYPEDSNVTLVGYCHKK</sequence>
<dbReference type="KEGG" id="ncs:NCAS_0A02230"/>